<gene>
    <name evidence="2" type="ORF">EYF80_050953</name>
</gene>
<reference evidence="2 3" key="1">
    <citation type="submission" date="2019-03" db="EMBL/GenBank/DDBJ databases">
        <title>First draft genome of Liparis tanakae, snailfish: a comprehensive survey of snailfish specific genes.</title>
        <authorList>
            <person name="Kim W."/>
            <person name="Song I."/>
            <person name="Jeong J.-H."/>
            <person name="Kim D."/>
            <person name="Kim S."/>
            <person name="Ryu S."/>
            <person name="Song J.Y."/>
            <person name="Lee S.K."/>
        </authorList>
    </citation>
    <scope>NUCLEOTIDE SEQUENCE [LARGE SCALE GENOMIC DNA]</scope>
    <source>
        <tissue evidence="2">Muscle</tissue>
    </source>
</reference>
<dbReference type="EMBL" id="SRLO01001329">
    <property type="protein sequence ID" value="TNN38868.1"/>
    <property type="molecule type" value="Genomic_DNA"/>
</dbReference>
<feature type="region of interest" description="Disordered" evidence="1">
    <location>
        <begin position="246"/>
        <end position="280"/>
    </location>
</feature>
<name>A0A4Z2FCH2_9TELE</name>
<organism evidence="2 3">
    <name type="scientific">Liparis tanakae</name>
    <name type="common">Tanaka's snailfish</name>
    <dbReference type="NCBI Taxonomy" id="230148"/>
    <lineage>
        <taxon>Eukaryota</taxon>
        <taxon>Metazoa</taxon>
        <taxon>Chordata</taxon>
        <taxon>Craniata</taxon>
        <taxon>Vertebrata</taxon>
        <taxon>Euteleostomi</taxon>
        <taxon>Actinopterygii</taxon>
        <taxon>Neopterygii</taxon>
        <taxon>Teleostei</taxon>
        <taxon>Neoteleostei</taxon>
        <taxon>Acanthomorphata</taxon>
        <taxon>Eupercaria</taxon>
        <taxon>Perciformes</taxon>
        <taxon>Cottioidei</taxon>
        <taxon>Cottales</taxon>
        <taxon>Liparidae</taxon>
        <taxon>Liparis</taxon>
    </lineage>
</organism>
<protein>
    <submittedName>
        <fullName evidence="2">Uncharacterized protein</fullName>
    </submittedName>
</protein>
<feature type="compositionally biased region" description="Polar residues" evidence="1">
    <location>
        <begin position="180"/>
        <end position="191"/>
    </location>
</feature>
<keyword evidence="3" id="KW-1185">Reference proteome</keyword>
<proteinExistence type="predicted"/>
<feature type="compositionally biased region" description="Low complexity" evidence="1">
    <location>
        <begin position="147"/>
        <end position="158"/>
    </location>
</feature>
<accession>A0A4Z2FCH2</accession>
<evidence type="ECO:0000256" key="1">
    <source>
        <dbReference type="SAM" id="MobiDB-lite"/>
    </source>
</evidence>
<feature type="region of interest" description="Disordered" evidence="1">
    <location>
        <begin position="145"/>
        <end position="194"/>
    </location>
</feature>
<feature type="compositionally biased region" description="Gly residues" evidence="1">
    <location>
        <begin position="403"/>
        <end position="413"/>
    </location>
</feature>
<dbReference type="Proteomes" id="UP000314294">
    <property type="component" value="Unassembled WGS sequence"/>
</dbReference>
<evidence type="ECO:0000313" key="2">
    <source>
        <dbReference type="EMBL" id="TNN38868.1"/>
    </source>
</evidence>
<dbReference type="AlphaFoldDB" id="A0A4Z2FCH2"/>
<feature type="region of interest" description="Disordered" evidence="1">
    <location>
        <begin position="392"/>
        <end position="413"/>
    </location>
</feature>
<evidence type="ECO:0000313" key="3">
    <source>
        <dbReference type="Proteomes" id="UP000314294"/>
    </source>
</evidence>
<sequence>MARLRMRRVVTEWRRARARTLQMMKRLPGKPKRKTRLRMRAPTVVPVLVFTRLSLVRLVDWFRRGDGSMAVSWRREKEEGDEETSHMPVLTESRSDRIHCIKAEAGETVAQLLSNQNAALTAVWPRPGWRGRVKVVRTVCSGTAGYTPTLLEPGPGTTVSTPPCRNRKPVPVNSKHQDRSSPPNCDSSDVRGTSPYATAADRLRAWPSTSQCQTQGPRAEIQPAMSFHQPLQLSVSAHQPADVLLKPQPHLSGLSGGGRLLERDQPLGVRRSAPRGVDHRREDLVAQLQLPPSLPDLRPDFLLTGHQASLEGVKRAVRDSPGMFYGFMASWESWTLRLGALRSTCVSALCRATGTASWPSCSSSTHRRQMHFPSVRQYTPLGSPCLSHIFSSTSSSSGAPQAAGGGRGGEGGGGEGRQVLLFSSFSTTC</sequence>
<comment type="caution">
    <text evidence="2">The sequence shown here is derived from an EMBL/GenBank/DDBJ whole genome shotgun (WGS) entry which is preliminary data.</text>
</comment>